<keyword evidence="5" id="KW-1185">Reference proteome</keyword>
<organism evidence="4 5">
    <name type="scientific">Cupriavidus basilensis</name>
    <dbReference type="NCBI Taxonomy" id="68895"/>
    <lineage>
        <taxon>Bacteria</taxon>
        <taxon>Pseudomonadati</taxon>
        <taxon>Pseudomonadota</taxon>
        <taxon>Betaproteobacteria</taxon>
        <taxon>Burkholderiales</taxon>
        <taxon>Burkholderiaceae</taxon>
        <taxon>Cupriavidus</taxon>
    </lineage>
</organism>
<feature type="region of interest" description="Disordered" evidence="1">
    <location>
        <begin position="169"/>
        <end position="216"/>
    </location>
</feature>
<name>A0A0C4YNQ7_9BURK</name>
<protein>
    <submittedName>
        <fullName evidence="4">Hpa2 protein</fullName>
    </submittedName>
</protein>
<dbReference type="InterPro" id="IPR023346">
    <property type="entry name" value="Lysozyme-like_dom_sf"/>
</dbReference>
<dbReference type="RefSeq" id="WP_063778455.1">
    <property type="nucleotide sequence ID" value="NZ_CP010537.1"/>
</dbReference>
<feature type="signal peptide" evidence="2">
    <location>
        <begin position="1"/>
        <end position="21"/>
    </location>
</feature>
<evidence type="ECO:0000313" key="5">
    <source>
        <dbReference type="Proteomes" id="UP000031843"/>
    </source>
</evidence>
<keyword evidence="2" id="KW-0732">Signal</keyword>
<dbReference type="Pfam" id="PF01464">
    <property type="entry name" value="SLT"/>
    <property type="match status" value="1"/>
</dbReference>
<dbReference type="InterPro" id="IPR008258">
    <property type="entry name" value="Transglycosylase_SLT_dom_1"/>
</dbReference>
<dbReference type="AlphaFoldDB" id="A0A0C4YNQ7"/>
<dbReference type="STRING" id="68895.RR42_s0630"/>
<dbReference type="OrthoDB" id="9808681at2"/>
<dbReference type="Gene3D" id="1.10.530.10">
    <property type="match status" value="1"/>
</dbReference>
<dbReference type="SUPFAM" id="SSF53955">
    <property type="entry name" value="Lysozyme-like"/>
    <property type="match status" value="1"/>
</dbReference>
<dbReference type="CDD" id="cd13400">
    <property type="entry name" value="LT_IagB-like"/>
    <property type="match status" value="1"/>
</dbReference>
<accession>A0A0C4YNQ7</accession>
<feature type="chain" id="PRO_5002185775" evidence="2">
    <location>
        <begin position="22"/>
        <end position="216"/>
    </location>
</feature>
<feature type="domain" description="Transglycosylase SLT" evidence="3">
    <location>
        <begin position="23"/>
        <end position="126"/>
    </location>
</feature>
<sequence length="216" mass="23226">MRTNHLFVATALMLTAVAAQATCFESAAARYGLNPELLVAIAKTESSLRPEAMNLSHKARTGSYDIGLMQINSSWLPKLAALGISEQALYAPCQNVMVGAWILAHHLRETGSDWNGVGAYNASCRTLSVAQCRAARADYTWKVYRNWPKAGSPKLDGQADSDVAARELLKRRPNRSAPQPTGAGIEAVRLALGPAQPTTPTPFPDEDQAHDEASPS</sequence>
<dbReference type="EMBL" id="CP010537">
    <property type="protein sequence ID" value="AJG22221.1"/>
    <property type="molecule type" value="Genomic_DNA"/>
</dbReference>
<dbReference type="Proteomes" id="UP000031843">
    <property type="component" value="Chromosome secondary"/>
</dbReference>
<dbReference type="KEGG" id="cbw:RR42_s0630"/>
<evidence type="ECO:0000313" key="4">
    <source>
        <dbReference type="EMBL" id="AJG22221.1"/>
    </source>
</evidence>
<reference evidence="4 5" key="1">
    <citation type="journal article" date="2015" name="Genome Announc.">
        <title>Complete Genome Sequence of Cupriavidus basilensis 4G11, Isolated from the Oak Ridge Field Research Center Site.</title>
        <authorList>
            <person name="Ray J."/>
            <person name="Waters R.J."/>
            <person name="Skerker J.M."/>
            <person name="Kuehl J.V."/>
            <person name="Price M.N."/>
            <person name="Huang J."/>
            <person name="Chakraborty R."/>
            <person name="Arkin A.P."/>
            <person name="Deutschbauer A."/>
        </authorList>
    </citation>
    <scope>NUCLEOTIDE SEQUENCE [LARGE SCALE GENOMIC DNA]</scope>
    <source>
        <strain evidence="4">4G11</strain>
    </source>
</reference>
<evidence type="ECO:0000256" key="2">
    <source>
        <dbReference type="SAM" id="SignalP"/>
    </source>
</evidence>
<evidence type="ECO:0000259" key="3">
    <source>
        <dbReference type="Pfam" id="PF01464"/>
    </source>
</evidence>
<proteinExistence type="predicted"/>
<evidence type="ECO:0000256" key="1">
    <source>
        <dbReference type="SAM" id="MobiDB-lite"/>
    </source>
</evidence>
<gene>
    <name evidence="4" type="ORF">RR42_s0630</name>
</gene>